<dbReference type="PROSITE" id="PS50850">
    <property type="entry name" value="MFS"/>
    <property type="match status" value="1"/>
</dbReference>
<keyword evidence="4 7" id="KW-0812">Transmembrane</keyword>
<proteinExistence type="inferred from homology"/>
<evidence type="ECO:0000256" key="2">
    <source>
        <dbReference type="ARBA" id="ARBA00010992"/>
    </source>
</evidence>
<dbReference type="InterPro" id="IPR050360">
    <property type="entry name" value="MFS_Sugar_Transporters"/>
</dbReference>
<reference evidence="10" key="1">
    <citation type="journal article" date="2017" name="Nat. Microbiol.">
        <title>Global analysis of biosynthetic gene clusters reveals vast potential of secondary metabolite production in Penicillium species.</title>
        <authorList>
            <person name="Nielsen J.C."/>
            <person name="Grijseels S."/>
            <person name="Prigent S."/>
            <person name="Ji B."/>
            <person name="Dainat J."/>
            <person name="Nielsen K.F."/>
            <person name="Frisvad J.C."/>
            <person name="Workman M."/>
            <person name="Nielsen J."/>
        </authorList>
    </citation>
    <scope>NUCLEOTIDE SEQUENCE [LARGE SCALE GENOMIC DNA]</scope>
    <source>
        <strain evidence="10">IBT 31321</strain>
    </source>
</reference>
<feature type="transmembrane region" description="Helical" evidence="7">
    <location>
        <begin position="346"/>
        <end position="370"/>
    </location>
</feature>
<evidence type="ECO:0000313" key="9">
    <source>
        <dbReference type="EMBL" id="OQE41818.1"/>
    </source>
</evidence>
<feature type="transmembrane region" description="Helical" evidence="7">
    <location>
        <begin position="127"/>
        <end position="146"/>
    </location>
</feature>
<evidence type="ECO:0000256" key="7">
    <source>
        <dbReference type="SAM" id="Phobius"/>
    </source>
</evidence>
<feature type="domain" description="Major facilitator superfamily (MFS) profile" evidence="8">
    <location>
        <begin position="28"/>
        <end position="471"/>
    </location>
</feature>
<dbReference type="Pfam" id="PF00083">
    <property type="entry name" value="Sugar_tr"/>
    <property type="match status" value="1"/>
</dbReference>
<dbReference type="InterPro" id="IPR005829">
    <property type="entry name" value="Sugar_transporter_CS"/>
</dbReference>
<feature type="transmembrane region" description="Helical" evidence="7">
    <location>
        <begin position="376"/>
        <end position="395"/>
    </location>
</feature>
<dbReference type="PANTHER" id="PTHR48022">
    <property type="entry name" value="PLASTIDIC GLUCOSE TRANSPORTER 4"/>
    <property type="match status" value="1"/>
</dbReference>
<feature type="transmembrane region" description="Helical" evidence="7">
    <location>
        <begin position="158"/>
        <end position="180"/>
    </location>
</feature>
<dbReference type="GO" id="GO:0016020">
    <property type="term" value="C:membrane"/>
    <property type="evidence" value="ECO:0007669"/>
    <property type="project" value="UniProtKB-SubCell"/>
</dbReference>
<dbReference type="AlphaFoldDB" id="A0A1V6UTT3"/>
<dbReference type="FunFam" id="1.20.1250.20:FF:000134">
    <property type="entry name" value="MFS sugar transporter protein"/>
    <property type="match status" value="1"/>
</dbReference>
<evidence type="ECO:0000256" key="4">
    <source>
        <dbReference type="ARBA" id="ARBA00022692"/>
    </source>
</evidence>
<evidence type="ECO:0000256" key="5">
    <source>
        <dbReference type="ARBA" id="ARBA00022989"/>
    </source>
</evidence>
<evidence type="ECO:0000256" key="1">
    <source>
        <dbReference type="ARBA" id="ARBA00004141"/>
    </source>
</evidence>
<sequence>MNVPIQAVETHRFDKWWKDLGLRKLLAWQATILLSQMTTGYDESVVGSFQSMKPWVKDMGNPDPSRIGLITAIVFVGGFAGALVASPTADYFGRRAGMFVGSSLTFVGTITQTAAQNAGMFIGGRFLIGFGISFTCVAGPSLLFELAHPAMRGTISSLFNVLWYIGSIIAAWTTFGTGYMSTSWSWRIPSLIQGVPAFLVMLSVICGLPESPRWLCSNNRVEEARQLLAKYHSNGNLHSAIVIHEMEEIHALLGAEAAAKKSGQNNWSIIYRSPANRKRIALVGTVALLTLWNGQGVIAYYFSPILTSIGITSTPQQTGINGGLQIWNLLFSLAGALLADRIGRRTLWMISFIGMILVNIPLTISSAMYAQHGFKGASIAVVIFLFLYDAAFNLANNPLLYCYPTELLPFSIRAKGLSVQVAVSQAALTVNQYVNPIALDSIGFYYYIFYLGMLILGVSAIPTVVSIPCALMLSTKTSIIFFTFPETKGKTEVELAALFEDPKPDHRDPIMLEGLEAGFDHHPKPCEKSVVISKSEAAN</sequence>
<comment type="similarity">
    <text evidence="2">Belongs to the major facilitator superfamily. Sugar transporter (TC 2.A.1.1) family.</text>
</comment>
<dbReference type="InterPro" id="IPR003663">
    <property type="entry name" value="Sugar/inositol_transpt"/>
</dbReference>
<dbReference type="InterPro" id="IPR036259">
    <property type="entry name" value="MFS_trans_sf"/>
</dbReference>
<dbReference type="SUPFAM" id="SSF103473">
    <property type="entry name" value="MFS general substrate transporter"/>
    <property type="match status" value="1"/>
</dbReference>
<feature type="transmembrane region" description="Helical" evidence="7">
    <location>
        <begin position="186"/>
        <end position="208"/>
    </location>
</feature>
<comment type="subcellular location">
    <subcellularLocation>
        <location evidence="1">Membrane</location>
        <topology evidence="1">Multi-pass membrane protein</topology>
    </subcellularLocation>
</comment>
<dbReference type="PRINTS" id="PR00171">
    <property type="entry name" value="SUGRTRNSPORT"/>
</dbReference>
<organism evidence="9 10">
    <name type="scientific">Penicillium coprophilum</name>
    <dbReference type="NCBI Taxonomy" id="36646"/>
    <lineage>
        <taxon>Eukaryota</taxon>
        <taxon>Fungi</taxon>
        <taxon>Dikarya</taxon>
        <taxon>Ascomycota</taxon>
        <taxon>Pezizomycotina</taxon>
        <taxon>Eurotiomycetes</taxon>
        <taxon>Eurotiomycetidae</taxon>
        <taxon>Eurotiales</taxon>
        <taxon>Aspergillaceae</taxon>
        <taxon>Penicillium</taxon>
    </lineage>
</organism>
<feature type="transmembrane region" description="Helical" evidence="7">
    <location>
        <begin position="446"/>
        <end position="473"/>
    </location>
</feature>
<feature type="transmembrane region" description="Helical" evidence="7">
    <location>
        <begin position="280"/>
        <end position="302"/>
    </location>
</feature>
<name>A0A1V6UTT3_9EURO</name>
<gene>
    <name evidence="9" type="ORF">PENCOP_c004G06572</name>
</gene>
<evidence type="ECO:0000259" key="8">
    <source>
        <dbReference type="PROSITE" id="PS50850"/>
    </source>
</evidence>
<accession>A0A1V6UTT3</accession>
<dbReference type="EMBL" id="MDDG01000004">
    <property type="protein sequence ID" value="OQE41818.1"/>
    <property type="molecule type" value="Genomic_DNA"/>
</dbReference>
<comment type="caution">
    <text evidence="9">The sequence shown here is derived from an EMBL/GenBank/DDBJ whole genome shotgun (WGS) entry which is preliminary data.</text>
</comment>
<dbReference type="Gene3D" id="1.20.1250.20">
    <property type="entry name" value="MFS general substrate transporter like domains"/>
    <property type="match status" value="1"/>
</dbReference>
<keyword evidence="6 7" id="KW-0472">Membrane</keyword>
<dbReference type="InterPro" id="IPR005828">
    <property type="entry name" value="MFS_sugar_transport-like"/>
</dbReference>
<keyword evidence="10" id="KW-1185">Reference proteome</keyword>
<keyword evidence="5 7" id="KW-1133">Transmembrane helix</keyword>
<dbReference type="GO" id="GO:0005351">
    <property type="term" value="F:carbohydrate:proton symporter activity"/>
    <property type="evidence" value="ECO:0007669"/>
    <property type="project" value="TreeGrafter"/>
</dbReference>
<feature type="transmembrane region" description="Helical" evidence="7">
    <location>
        <begin position="322"/>
        <end position="339"/>
    </location>
</feature>
<dbReference type="InterPro" id="IPR020846">
    <property type="entry name" value="MFS_dom"/>
</dbReference>
<evidence type="ECO:0000313" key="10">
    <source>
        <dbReference type="Proteomes" id="UP000191500"/>
    </source>
</evidence>
<keyword evidence="3" id="KW-0813">Transport</keyword>
<evidence type="ECO:0000256" key="6">
    <source>
        <dbReference type="ARBA" id="ARBA00023136"/>
    </source>
</evidence>
<protein>
    <recommendedName>
        <fullName evidence="8">Major facilitator superfamily (MFS) profile domain-containing protein</fullName>
    </recommendedName>
</protein>
<dbReference type="Proteomes" id="UP000191500">
    <property type="component" value="Unassembled WGS sequence"/>
</dbReference>
<dbReference type="PROSITE" id="PS00216">
    <property type="entry name" value="SUGAR_TRANSPORT_1"/>
    <property type="match status" value="2"/>
</dbReference>
<dbReference type="PANTHER" id="PTHR48022:SF64">
    <property type="entry name" value="MAJOR FACILITATOR SUPERFAMILY (MFS) PROFILE DOMAIN-CONTAINING PROTEIN"/>
    <property type="match status" value="1"/>
</dbReference>
<evidence type="ECO:0000256" key="3">
    <source>
        <dbReference type="ARBA" id="ARBA00022448"/>
    </source>
</evidence>
<feature type="transmembrane region" description="Helical" evidence="7">
    <location>
        <begin position="67"/>
        <end position="85"/>
    </location>
</feature>